<keyword evidence="1" id="KW-0812">Transmembrane</keyword>
<gene>
    <name evidence="2" type="ORF">SAMN04489812_0162</name>
</gene>
<proteinExistence type="predicted"/>
<name>A0A1H1MJM2_9ACTN</name>
<evidence type="ECO:0008006" key="4">
    <source>
        <dbReference type="Google" id="ProtNLM"/>
    </source>
</evidence>
<feature type="transmembrane region" description="Helical" evidence="1">
    <location>
        <begin position="170"/>
        <end position="189"/>
    </location>
</feature>
<sequence length="245" mass="26658">MENNTASAPGGARSFDRRSMIISLLLTAIFDIGLAIAIFQIAKHQFGATDFVAYLVASIGPVVGALVGLARTRRIDGVAIIILINLLISAGVSFIGSHDAKTLLLKDCVLTGGFGLVILITSIPIFPKPLMFFFGLKFGTDGTKEGAGQWYRLWDTIPQFRRSQIWLNNVWGIGFLAEALVKAICVFILPYGAAYAVNQIAPFVLLAGLIYYSMRFGMKLRREGEARRRAAMNAAVQRPSEGTAR</sequence>
<feature type="transmembrane region" description="Helical" evidence="1">
    <location>
        <begin position="109"/>
        <end position="127"/>
    </location>
</feature>
<keyword evidence="1" id="KW-0472">Membrane</keyword>
<evidence type="ECO:0000313" key="3">
    <source>
        <dbReference type="Proteomes" id="UP000199103"/>
    </source>
</evidence>
<dbReference type="EMBL" id="LT629772">
    <property type="protein sequence ID" value="SDR86847.1"/>
    <property type="molecule type" value="Genomic_DNA"/>
</dbReference>
<dbReference type="OrthoDB" id="3781030at2"/>
<feature type="transmembrane region" description="Helical" evidence="1">
    <location>
        <begin position="21"/>
        <end position="39"/>
    </location>
</feature>
<organism evidence="2 3">
    <name type="scientific">Microlunatus soli</name>
    <dbReference type="NCBI Taxonomy" id="630515"/>
    <lineage>
        <taxon>Bacteria</taxon>
        <taxon>Bacillati</taxon>
        <taxon>Actinomycetota</taxon>
        <taxon>Actinomycetes</taxon>
        <taxon>Propionibacteriales</taxon>
        <taxon>Propionibacteriaceae</taxon>
        <taxon>Microlunatus</taxon>
    </lineage>
</organism>
<dbReference type="AlphaFoldDB" id="A0A1H1MJM2"/>
<keyword evidence="1" id="KW-1133">Transmembrane helix</keyword>
<dbReference type="NCBIfam" id="NF041646">
    <property type="entry name" value="VC0807_fam"/>
    <property type="match status" value="1"/>
</dbReference>
<feature type="transmembrane region" description="Helical" evidence="1">
    <location>
        <begin position="195"/>
        <end position="212"/>
    </location>
</feature>
<evidence type="ECO:0000313" key="2">
    <source>
        <dbReference type="EMBL" id="SDR86847.1"/>
    </source>
</evidence>
<feature type="transmembrane region" description="Helical" evidence="1">
    <location>
        <begin position="51"/>
        <end position="70"/>
    </location>
</feature>
<reference evidence="2 3" key="1">
    <citation type="submission" date="2016-10" db="EMBL/GenBank/DDBJ databases">
        <authorList>
            <person name="de Groot N.N."/>
        </authorList>
    </citation>
    <scope>NUCLEOTIDE SEQUENCE [LARGE SCALE GENOMIC DNA]</scope>
    <source>
        <strain evidence="2 3">DSM 21800</strain>
    </source>
</reference>
<dbReference type="RefSeq" id="WP_091518356.1">
    <property type="nucleotide sequence ID" value="NZ_LT629772.1"/>
</dbReference>
<accession>A0A1H1MJM2</accession>
<keyword evidence="3" id="KW-1185">Reference proteome</keyword>
<evidence type="ECO:0000256" key="1">
    <source>
        <dbReference type="SAM" id="Phobius"/>
    </source>
</evidence>
<feature type="transmembrane region" description="Helical" evidence="1">
    <location>
        <begin position="77"/>
        <end position="97"/>
    </location>
</feature>
<dbReference type="Proteomes" id="UP000199103">
    <property type="component" value="Chromosome I"/>
</dbReference>
<protein>
    <recommendedName>
        <fullName evidence="4">Intracellular septation protein A</fullName>
    </recommendedName>
</protein>
<dbReference type="STRING" id="630515.SAMN04489812_0162"/>